<evidence type="ECO:0000313" key="5">
    <source>
        <dbReference type="EMBL" id="MBB3810466.1"/>
    </source>
</evidence>
<reference evidence="5 6" key="1">
    <citation type="submission" date="2020-08" db="EMBL/GenBank/DDBJ databases">
        <title>Genomic Encyclopedia of Type Strains, Phase IV (KMG-IV): sequencing the most valuable type-strain genomes for metagenomic binning, comparative biology and taxonomic classification.</title>
        <authorList>
            <person name="Goeker M."/>
        </authorList>
    </citation>
    <scope>NUCLEOTIDE SEQUENCE [LARGE SCALE GENOMIC DNA]</scope>
    <source>
        <strain evidence="5 6">DSM 28760</strain>
    </source>
</reference>
<organism evidence="5 6">
    <name type="scientific">Pseudochelatococcus contaminans</name>
    <dbReference type="NCBI Taxonomy" id="1538103"/>
    <lineage>
        <taxon>Bacteria</taxon>
        <taxon>Pseudomonadati</taxon>
        <taxon>Pseudomonadota</taxon>
        <taxon>Alphaproteobacteria</taxon>
        <taxon>Hyphomicrobiales</taxon>
        <taxon>Chelatococcaceae</taxon>
        <taxon>Pseudochelatococcus</taxon>
    </lineage>
</organism>
<sequence length="341" mass="38201">MTREVFISTELVEEDQRTDLWREISRPMFEALPHSDDRGLFLSGSVRAVPVGSLMTARSIFNRQRYNKDRRFILNSGLDSYLVQLVTSGELAGDFNGVRASAGPGDILILDLSQPLKNQVTEGSRVNIVIPRQPLEKAVSGRNLHGTVLKRHWPVTQLVMTYLTGLHSVGTQLSTFEADAAHEAAVTLMAAALKNDELEAAGSHSVLKIALQQRIVTFIDQNINLPDLSPETIMRRFHVSRSHLYRTFADDGGIAKVLRDKRLDAAFVELTRRDSAALSITEISYRFGFSSSNQFLRGFRARFGITPSQARQERQALHLEKAEGSAHLLNYFATLRERVIK</sequence>
<dbReference type="Pfam" id="PF14525">
    <property type="entry name" value="AraC_binding_2"/>
    <property type="match status" value="1"/>
</dbReference>
<dbReference type="AlphaFoldDB" id="A0A7W5Z6M4"/>
<evidence type="ECO:0000256" key="3">
    <source>
        <dbReference type="ARBA" id="ARBA00023163"/>
    </source>
</evidence>
<keyword evidence="3" id="KW-0804">Transcription</keyword>
<dbReference type="EMBL" id="JACICC010000006">
    <property type="protein sequence ID" value="MBB3810466.1"/>
    <property type="molecule type" value="Genomic_DNA"/>
</dbReference>
<dbReference type="InterPro" id="IPR020449">
    <property type="entry name" value="Tscrpt_reg_AraC-type_HTH"/>
</dbReference>
<feature type="domain" description="HTH araC/xylS-type" evidence="4">
    <location>
        <begin position="213"/>
        <end position="313"/>
    </location>
</feature>
<dbReference type="SUPFAM" id="SSF46689">
    <property type="entry name" value="Homeodomain-like"/>
    <property type="match status" value="1"/>
</dbReference>
<dbReference type="Proteomes" id="UP000537592">
    <property type="component" value="Unassembled WGS sequence"/>
</dbReference>
<evidence type="ECO:0000256" key="1">
    <source>
        <dbReference type="ARBA" id="ARBA00023015"/>
    </source>
</evidence>
<evidence type="ECO:0000259" key="4">
    <source>
        <dbReference type="PROSITE" id="PS01124"/>
    </source>
</evidence>
<dbReference type="Pfam" id="PF12833">
    <property type="entry name" value="HTH_18"/>
    <property type="match status" value="1"/>
</dbReference>
<dbReference type="PANTHER" id="PTHR46796:SF6">
    <property type="entry name" value="ARAC SUBFAMILY"/>
    <property type="match status" value="1"/>
</dbReference>
<gene>
    <name evidence="5" type="ORF">FHS81_002567</name>
</gene>
<dbReference type="InterPro" id="IPR009057">
    <property type="entry name" value="Homeodomain-like_sf"/>
</dbReference>
<accession>A0A7W5Z6M4</accession>
<keyword evidence="2 5" id="KW-0238">DNA-binding</keyword>
<dbReference type="PROSITE" id="PS01124">
    <property type="entry name" value="HTH_ARAC_FAMILY_2"/>
    <property type="match status" value="1"/>
</dbReference>
<keyword evidence="1" id="KW-0805">Transcription regulation</keyword>
<dbReference type="GO" id="GO:0043565">
    <property type="term" value="F:sequence-specific DNA binding"/>
    <property type="evidence" value="ECO:0007669"/>
    <property type="project" value="InterPro"/>
</dbReference>
<proteinExistence type="predicted"/>
<name>A0A7W5Z6M4_9HYPH</name>
<comment type="caution">
    <text evidence="5">The sequence shown here is derived from an EMBL/GenBank/DDBJ whole genome shotgun (WGS) entry which is preliminary data.</text>
</comment>
<dbReference type="PANTHER" id="PTHR46796">
    <property type="entry name" value="HTH-TYPE TRANSCRIPTIONAL ACTIVATOR RHAS-RELATED"/>
    <property type="match status" value="1"/>
</dbReference>
<protein>
    <submittedName>
        <fullName evidence="5">AraC-like DNA-binding protein</fullName>
    </submittedName>
</protein>
<dbReference type="SMART" id="SM00342">
    <property type="entry name" value="HTH_ARAC"/>
    <property type="match status" value="1"/>
</dbReference>
<dbReference type="InterPro" id="IPR035418">
    <property type="entry name" value="AraC-bd_2"/>
</dbReference>
<evidence type="ECO:0000256" key="2">
    <source>
        <dbReference type="ARBA" id="ARBA00023125"/>
    </source>
</evidence>
<dbReference type="GO" id="GO:0003700">
    <property type="term" value="F:DNA-binding transcription factor activity"/>
    <property type="evidence" value="ECO:0007669"/>
    <property type="project" value="InterPro"/>
</dbReference>
<dbReference type="Gene3D" id="1.10.10.60">
    <property type="entry name" value="Homeodomain-like"/>
    <property type="match status" value="1"/>
</dbReference>
<dbReference type="PRINTS" id="PR00032">
    <property type="entry name" value="HTHARAC"/>
</dbReference>
<evidence type="ECO:0000313" key="6">
    <source>
        <dbReference type="Proteomes" id="UP000537592"/>
    </source>
</evidence>
<dbReference type="InterPro" id="IPR050204">
    <property type="entry name" value="AraC_XylS_family_regulators"/>
</dbReference>
<keyword evidence="6" id="KW-1185">Reference proteome</keyword>
<dbReference type="InterPro" id="IPR018060">
    <property type="entry name" value="HTH_AraC"/>
</dbReference>
<dbReference type="RefSeq" id="WP_183753463.1">
    <property type="nucleotide sequence ID" value="NZ_JACICC010000006.1"/>
</dbReference>